<reference evidence="2 3" key="1">
    <citation type="submission" date="2019-02" db="EMBL/GenBank/DDBJ databases">
        <title>Deep-cultivation of Planctomycetes and their phenomic and genomic characterization uncovers novel biology.</title>
        <authorList>
            <person name="Wiegand S."/>
            <person name="Jogler M."/>
            <person name="Boedeker C."/>
            <person name="Pinto D."/>
            <person name="Vollmers J."/>
            <person name="Rivas-Marin E."/>
            <person name="Kohn T."/>
            <person name="Peeters S.H."/>
            <person name="Heuer A."/>
            <person name="Rast P."/>
            <person name="Oberbeckmann S."/>
            <person name="Bunk B."/>
            <person name="Jeske O."/>
            <person name="Meyerdierks A."/>
            <person name="Storesund J.E."/>
            <person name="Kallscheuer N."/>
            <person name="Luecker S."/>
            <person name="Lage O.M."/>
            <person name="Pohl T."/>
            <person name="Merkel B.J."/>
            <person name="Hornburger P."/>
            <person name="Mueller R.-W."/>
            <person name="Bruemmer F."/>
            <person name="Labrenz M."/>
            <person name="Spormann A.M."/>
            <person name="Op den Camp H."/>
            <person name="Overmann J."/>
            <person name="Amann R."/>
            <person name="Jetten M.S.M."/>
            <person name="Mascher T."/>
            <person name="Medema M.H."/>
            <person name="Devos D.P."/>
            <person name="Kaster A.-K."/>
            <person name="Ovreas L."/>
            <person name="Rohde M."/>
            <person name="Galperin M.Y."/>
            <person name="Jogler C."/>
        </authorList>
    </citation>
    <scope>NUCLEOTIDE SEQUENCE [LARGE SCALE GENOMIC DNA]</scope>
    <source>
        <strain evidence="2 3">Mal4</strain>
    </source>
</reference>
<organism evidence="2 3">
    <name type="scientific">Maioricimonas rarisocia</name>
    <dbReference type="NCBI Taxonomy" id="2528026"/>
    <lineage>
        <taxon>Bacteria</taxon>
        <taxon>Pseudomonadati</taxon>
        <taxon>Planctomycetota</taxon>
        <taxon>Planctomycetia</taxon>
        <taxon>Planctomycetales</taxon>
        <taxon>Planctomycetaceae</taxon>
        <taxon>Maioricimonas</taxon>
    </lineage>
</organism>
<evidence type="ECO:0000313" key="2">
    <source>
        <dbReference type="EMBL" id="QDU41463.1"/>
    </source>
</evidence>
<dbReference type="Proteomes" id="UP000320496">
    <property type="component" value="Chromosome"/>
</dbReference>
<dbReference type="InterPro" id="IPR029032">
    <property type="entry name" value="AhpD-like"/>
</dbReference>
<keyword evidence="3" id="KW-1185">Reference proteome</keyword>
<dbReference type="Gene3D" id="1.20.1290.10">
    <property type="entry name" value="AhpD-like"/>
    <property type="match status" value="1"/>
</dbReference>
<dbReference type="RefSeq" id="WP_145372888.1">
    <property type="nucleotide sequence ID" value="NZ_CP036275.1"/>
</dbReference>
<dbReference type="PANTHER" id="PTHR35446">
    <property type="entry name" value="SI:CH211-175M2.5"/>
    <property type="match status" value="1"/>
</dbReference>
<dbReference type="AlphaFoldDB" id="A0A517ZG55"/>
<name>A0A517ZG55_9PLAN</name>
<dbReference type="GO" id="GO:0051920">
    <property type="term" value="F:peroxiredoxin activity"/>
    <property type="evidence" value="ECO:0007669"/>
    <property type="project" value="InterPro"/>
</dbReference>
<dbReference type="KEGG" id="mri:Mal4_58310"/>
<dbReference type="SUPFAM" id="SSF69118">
    <property type="entry name" value="AhpD-like"/>
    <property type="match status" value="1"/>
</dbReference>
<gene>
    <name evidence="2" type="ORF">Mal4_58310</name>
</gene>
<dbReference type="InterPro" id="IPR003779">
    <property type="entry name" value="CMD-like"/>
</dbReference>
<sequence>MSTAQSTFAPLSIDDAPEASRGSLEAAKKKYGFVPQILGVMAHAPATLDAYMTLGSILEKSSFSPKEQQLILLAASVENECGYCTAAHSTVLKSMLKVDAETVAAVREGRELSDAKQDALVTTVREIVRERGHVSEETVKSFTDAGYSQPQLLELLVGVAMKTLSNYLDHITPVEVDEAFAAEK</sequence>
<dbReference type="PANTHER" id="PTHR35446:SF3">
    <property type="entry name" value="CMD DOMAIN-CONTAINING PROTEIN"/>
    <property type="match status" value="1"/>
</dbReference>
<evidence type="ECO:0000259" key="1">
    <source>
        <dbReference type="Pfam" id="PF02627"/>
    </source>
</evidence>
<dbReference type="EMBL" id="CP036275">
    <property type="protein sequence ID" value="QDU41463.1"/>
    <property type="molecule type" value="Genomic_DNA"/>
</dbReference>
<protein>
    <submittedName>
        <fullName evidence="2">Carboxymuconolactone decarboxylase family protein</fullName>
    </submittedName>
</protein>
<dbReference type="Pfam" id="PF02627">
    <property type="entry name" value="CMD"/>
    <property type="match status" value="1"/>
</dbReference>
<feature type="domain" description="Carboxymuconolactone decarboxylase-like" evidence="1">
    <location>
        <begin position="45"/>
        <end position="110"/>
    </location>
</feature>
<evidence type="ECO:0000313" key="3">
    <source>
        <dbReference type="Proteomes" id="UP000320496"/>
    </source>
</evidence>
<accession>A0A517ZG55</accession>
<proteinExistence type="predicted"/>
<dbReference type="OrthoDB" id="9801997at2"/>